<dbReference type="Pfam" id="PF01494">
    <property type="entry name" value="FAD_binding_3"/>
    <property type="match status" value="1"/>
</dbReference>
<feature type="domain" description="FAD-binding" evidence="6">
    <location>
        <begin position="40"/>
        <end position="389"/>
    </location>
</feature>
<dbReference type="OrthoDB" id="1878542at2759"/>
<dbReference type="Proteomes" id="UP000054248">
    <property type="component" value="Unassembled WGS sequence"/>
</dbReference>
<gene>
    <name evidence="7" type="ORF">M407DRAFT_108744</name>
</gene>
<evidence type="ECO:0000256" key="2">
    <source>
        <dbReference type="ARBA" id="ARBA00022630"/>
    </source>
</evidence>
<dbReference type="PANTHER" id="PTHR13789:SF147">
    <property type="entry name" value="PUTATIVE (AFU_ORTHOLOGUE AFUA_2G01950)-RELATED"/>
    <property type="match status" value="1"/>
</dbReference>
<proteinExistence type="inferred from homology"/>
<dbReference type="HOGENOM" id="CLU_009665_19_3_1"/>
<reference evidence="8" key="2">
    <citation type="submission" date="2015-01" db="EMBL/GenBank/DDBJ databases">
        <title>Evolutionary Origins and Diversification of the Mycorrhizal Mutualists.</title>
        <authorList>
            <consortium name="DOE Joint Genome Institute"/>
            <consortium name="Mycorrhizal Genomics Consortium"/>
            <person name="Kohler A."/>
            <person name="Kuo A."/>
            <person name="Nagy L.G."/>
            <person name="Floudas D."/>
            <person name="Copeland A."/>
            <person name="Barry K.W."/>
            <person name="Cichocki N."/>
            <person name="Veneault-Fourrey C."/>
            <person name="LaButti K."/>
            <person name="Lindquist E.A."/>
            <person name="Lipzen A."/>
            <person name="Lundell T."/>
            <person name="Morin E."/>
            <person name="Murat C."/>
            <person name="Riley R."/>
            <person name="Ohm R."/>
            <person name="Sun H."/>
            <person name="Tunlid A."/>
            <person name="Henrissat B."/>
            <person name="Grigoriev I.V."/>
            <person name="Hibbett D.S."/>
            <person name="Martin F."/>
        </authorList>
    </citation>
    <scope>NUCLEOTIDE SEQUENCE [LARGE SCALE GENOMIC DNA]</scope>
    <source>
        <strain evidence="8">MUT 4182</strain>
    </source>
</reference>
<dbReference type="PANTHER" id="PTHR13789">
    <property type="entry name" value="MONOOXYGENASE"/>
    <property type="match status" value="1"/>
</dbReference>
<evidence type="ECO:0000259" key="6">
    <source>
        <dbReference type="Pfam" id="PF01494"/>
    </source>
</evidence>
<dbReference type="FunFam" id="3.50.50.60:FF:000115">
    <property type="entry name" value="Salicylate hydroxylase, putative"/>
    <property type="match status" value="1"/>
</dbReference>
<evidence type="ECO:0000256" key="4">
    <source>
        <dbReference type="ARBA" id="ARBA00023002"/>
    </source>
</evidence>
<evidence type="ECO:0000256" key="3">
    <source>
        <dbReference type="ARBA" id="ARBA00022827"/>
    </source>
</evidence>
<dbReference type="SUPFAM" id="SSF54373">
    <property type="entry name" value="FAD-linked reductases, C-terminal domain"/>
    <property type="match status" value="1"/>
</dbReference>
<dbReference type="AlphaFoldDB" id="A0A0C3LER1"/>
<dbReference type="GO" id="GO:0004497">
    <property type="term" value="F:monooxygenase activity"/>
    <property type="evidence" value="ECO:0007669"/>
    <property type="project" value="UniProtKB-KW"/>
</dbReference>
<evidence type="ECO:0000313" key="7">
    <source>
        <dbReference type="EMBL" id="KIO32418.1"/>
    </source>
</evidence>
<comment type="similarity">
    <text evidence="1">Belongs to the paxM FAD-dependent monooxygenase family.</text>
</comment>
<keyword evidence="8" id="KW-1185">Reference proteome</keyword>
<keyword evidence="2" id="KW-0285">Flavoprotein</keyword>
<dbReference type="STRING" id="1051891.A0A0C3LER1"/>
<keyword evidence="4" id="KW-0560">Oxidoreductase</keyword>
<dbReference type="GO" id="GO:0071949">
    <property type="term" value="F:FAD binding"/>
    <property type="evidence" value="ECO:0007669"/>
    <property type="project" value="InterPro"/>
</dbReference>
<dbReference type="EMBL" id="KN822955">
    <property type="protein sequence ID" value="KIO32418.1"/>
    <property type="molecule type" value="Genomic_DNA"/>
</dbReference>
<dbReference type="PRINTS" id="PR00420">
    <property type="entry name" value="RNGMNOXGNASE"/>
</dbReference>
<reference evidence="7 8" key="1">
    <citation type="submission" date="2014-04" db="EMBL/GenBank/DDBJ databases">
        <authorList>
            <consortium name="DOE Joint Genome Institute"/>
            <person name="Kuo A."/>
            <person name="Girlanda M."/>
            <person name="Perotto S."/>
            <person name="Kohler A."/>
            <person name="Nagy L.G."/>
            <person name="Floudas D."/>
            <person name="Copeland A."/>
            <person name="Barry K.W."/>
            <person name="Cichocki N."/>
            <person name="Veneault-Fourrey C."/>
            <person name="LaButti K."/>
            <person name="Lindquist E.A."/>
            <person name="Lipzen A."/>
            <person name="Lundell T."/>
            <person name="Morin E."/>
            <person name="Murat C."/>
            <person name="Sun H."/>
            <person name="Tunlid A."/>
            <person name="Henrissat B."/>
            <person name="Grigoriev I.V."/>
            <person name="Hibbett D.S."/>
            <person name="Martin F."/>
            <person name="Nordberg H.P."/>
            <person name="Cantor M.N."/>
            <person name="Hua S.X."/>
        </authorList>
    </citation>
    <scope>NUCLEOTIDE SEQUENCE [LARGE SCALE GENOMIC DNA]</scope>
    <source>
        <strain evidence="7 8">MUT 4182</strain>
    </source>
</reference>
<evidence type="ECO:0000313" key="8">
    <source>
        <dbReference type="Proteomes" id="UP000054248"/>
    </source>
</evidence>
<dbReference type="Gene3D" id="3.50.50.60">
    <property type="entry name" value="FAD/NAD(P)-binding domain"/>
    <property type="match status" value="1"/>
</dbReference>
<dbReference type="InterPro" id="IPR002938">
    <property type="entry name" value="FAD-bd"/>
</dbReference>
<evidence type="ECO:0000256" key="5">
    <source>
        <dbReference type="ARBA" id="ARBA00023033"/>
    </source>
</evidence>
<evidence type="ECO:0000256" key="1">
    <source>
        <dbReference type="ARBA" id="ARBA00007992"/>
    </source>
</evidence>
<name>A0A0C3LER1_9AGAM</name>
<dbReference type="InterPro" id="IPR050493">
    <property type="entry name" value="FAD-dep_Monooxygenase_BioMet"/>
</dbReference>
<dbReference type="InterPro" id="IPR036188">
    <property type="entry name" value="FAD/NAD-bd_sf"/>
</dbReference>
<dbReference type="SUPFAM" id="SSF51905">
    <property type="entry name" value="FAD/NAD(P)-binding domain"/>
    <property type="match status" value="1"/>
</dbReference>
<organism evidence="7 8">
    <name type="scientific">Tulasnella calospora MUT 4182</name>
    <dbReference type="NCBI Taxonomy" id="1051891"/>
    <lineage>
        <taxon>Eukaryota</taxon>
        <taxon>Fungi</taxon>
        <taxon>Dikarya</taxon>
        <taxon>Basidiomycota</taxon>
        <taxon>Agaricomycotina</taxon>
        <taxon>Agaricomycetes</taxon>
        <taxon>Cantharellales</taxon>
        <taxon>Tulasnellaceae</taxon>
        <taxon>Tulasnella</taxon>
    </lineage>
</organism>
<keyword evidence="3" id="KW-0274">FAD</keyword>
<sequence>MASNAPPKPFVAADEAARAENVSHTTTLYGGRKASLPLHIAVVGCGLGGLAAAHALAKAGHRITILEDAPAIGEVGAGIQVSPNLSRLLIRWGLGDALEKIAVMPEGIEFRRWQSGDKLGYAAWGNKFADDYGAPYYHIHRADFHRLLYDLTIALKDQVTLRLKAHVSSIDPEGPSCKLASGEVVKCDLIIGADGVKSTIREAVVGHADSPVPTGDAAYRAIVPSDQLLAHPELVELVENPRMVGWLGPRRHIMTYCIRAKKEFNMVLLHPDDGSVESWQAEGSADKMRADFEGWDPKLEKILSFVPSTLRWKLMDRKPLETWVHPSGKVALLGDSCHPMLPYRAQGAAMAVEDGAVLGNLFSRLSHPSQITPLLYAYETLRLPRTANVQASSRLNQYIFHLEDGPEQVKRDQEMRQAMHGEEGVNNPNQWADKRKTVELMGYDADKAVDEWWTERGEKEIGRLAVGGPDAAMRVWVQQAEARL</sequence>
<accession>A0A0C3LER1</accession>
<keyword evidence="5" id="KW-0503">Monooxygenase</keyword>
<protein>
    <recommendedName>
        <fullName evidence="6">FAD-binding domain-containing protein</fullName>
    </recommendedName>
</protein>